<accession>A0ABP8EWU4</accession>
<organism evidence="1 2">
    <name type="scientific">Georgenia daeguensis</name>
    <dbReference type="NCBI Taxonomy" id="908355"/>
    <lineage>
        <taxon>Bacteria</taxon>
        <taxon>Bacillati</taxon>
        <taxon>Actinomycetota</taxon>
        <taxon>Actinomycetes</taxon>
        <taxon>Micrococcales</taxon>
        <taxon>Bogoriellaceae</taxon>
        <taxon>Georgenia</taxon>
    </lineage>
</organism>
<comment type="caution">
    <text evidence="1">The sequence shown here is derived from an EMBL/GenBank/DDBJ whole genome shotgun (WGS) entry which is preliminary data.</text>
</comment>
<protein>
    <submittedName>
        <fullName evidence="1">Uncharacterized protein</fullName>
    </submittedName>
</protein>
<name>A0ABP8EWU4_9MICO</name>
<dbReference type="RefSeq" id="WP_345042424.1">
    <property type="nucleotide sequence ID" value="NZ_BAABBA010000014.1"/>
</dbReference>
<dbReference type="EMBL" id="BAABBA010000014">
    <property type="protein sequence ID" value="GAA4288469.1"/>
    <property type="molecule type" value="Genomic_DNA"/>
</dbReference>
<evidence type="ECO:0000313" key="2">
    <source>
        <dbReference type="Proteomes" id="UP001499841"/>
    </source>
</evidence>
<gene>
    <name evidence="1" type="ORF">GCM10022262_28290</name>
</gene>
<keyword evidence="2" id="KW-1185">Reference proteome</keyword>
<dbReference type="Proteomes" id="UP001499841">
    <property type="component" value="Unassembled WGS sequence"/>
</dbReference>
<proteinExistence type="predicted"/>
<evidence type="ECO:0000313" key="1">
    <source>
        <dbReference type="EMBL" id="GAA4288469.1"/>
    </source>
</evidence>
<sequence length="137" mass="14982">MDEWGRRRREAAEDRAALLERRRRAEHARAGEMLRTFVAAAGRAALAPERLRVQSYDGRTTARTGLSGWYLRGDRTVAVGTDGRFYVLTARLTPLDRLRGTTVPPADPPLVIGAGGKDGDSLALAAALTRLLPGWDD</sequence>
<reference evidence="2" key="1">
    <citation type="journal article" date="2019" name="Int. J. Syst. Evol. Microbiol.">
        <title>The Global Catalogue of Microorganisms (GCM) 10K type strain sequencing project: providing services to taxonomists for standard genome sequencing and annotation.</title>
        <authorList>
            <consortium name="The Broad Institute Genomics Platform"/>
            <consortium name="The Broad Institute Genome Sequencing Center for Infectious Disease"/>
            <person name="Wu L."/>
            <person name="Ma J."/>
        </authorList>
    </citation>
    <scope>NUCLEOTIDE SEQUENCE [LARGE SCALE GENOMIC DNA]</scope>
    <source>
        <strain evidence="2">JCM 17459</strain>
    </source>
</reference>